<dbReference type="NCBIfam" id="NF033679">
    <property type="entry name" value="DNRLRE_dom"/>
    <property type="match status" value="1"/>
</dbReference>
<protein>
    <submittedName>
        <fullName evidence="3">VCBS repeat-containing protein</fullName>
    </submittedName>
</protein>
<dbReference type="InterPro" id="IPR013517">
    <property type="entry name" value="FG-GAP"/>
</dbReference>
<organism evidence="3 4">
    <name type="scientific">Streptomyces polychromogenes</name>
    <dbReference type="NCBI Taxonomy" id="67342"/>
    <lineage>
        <taxon>Bacteria</taxon>
        <taxon>Bacillati</taxon>
        <taxon>Actinomycetota</taxon>
        <taxon>Actinomycetes</taxon>
        <taxon>Kitasatosporales</taxon>
        <taxon>Streptomycetaceae</taxon>
        <taxon>Streptomyces</taxon>
    </lineage>
</organism>
<accession>A0ABN0V1M6</accession>
<dbReference type="EMBL" id="BAAABV010000005">
    <property type="protein sequence ID" value="GAA0270866.1"/>
    <property type="molecule type" value="Genomic_DNA"/>
</dbReference>
<keyword evidence="4" id="KW-1185">Reference proteome</keyword>
<feature type="compositionally biased region" description="Basic and acidic residues" evidence="2">
    <location>
        <begin position="27"/>
        <end position="40"/>
    </location>
</feature>
<keyword evidence="1" id="KW-0732">Signal</keyword>
<feature type="region of interest" description="Disordered" evidence="2">
    <location>
        <begin position="1"/>
        <end position="43"/>
    </location>
</feature>
<gene>
    <name evidence="3" type="ORF">GCM10010302_05520</name>
</gene>
<dbReference type="InterPro" id="IPR028994">
    <property type="entry name" value="Integrin_alpha_N"/>
</dbReference>
<sequence length="1028" mass="109249">MPVVLNHDGARKPTAKPSPKGAATATEARRLARETGKEVEVTGEASAYTSTWAQPGGTFKLRVSSLANRAKVGGEWKPIDTTLQRVDGGFAPKAVNGKVVFSAGTKAPNASSGSRASRGASRVALVQPAVAKADTPQPAWTDLVRLNLDGHDMAVAWPGPLPEPVISGSRALYENVRPGIDLVLTAQDGGYTHVLVVKDKQAAADPLLGQLNYRLSSADLTFHLDEASRSVSAQDAQGAEVAGSPTPFMWDSAGKVAVTEGEPVPAPAPEAKDHPTLRLSGLNGAEGNHAKAATAALSAENILTVTPSSKLLEDADTVYPVFIDPSFKGHKQNWTTFYKTEGSSSFWNGQNYNSGSGTPEARVGYESTSGGTSRAAFIFDFGSQLYGSQIRSANLRMLQTYSWGCDPRAFDVYHVPLINSASTWNNTDNAGFWSNRIAGASTGHGYKSECPDAWVGIDIKSKVEEGARGAWQNLTLGLRSPNESDASYWKKFQANGESAPYIEVEYNKAPDTPVLANMSTSPGGACVTGQPFTKIGKTDVDFRAKATDGDGNLRQLNFRIWAADGSQSVANEFRDTNSDGAANVTVGWEKFTPGKTYYWLAQAIDWDGQWSGSGPMDSGGGGWCTFTVDHTQPTPPTIRSDDFPAPGPDGAEWSKNTLGPGKITVIAGGTNPADITEFQWSLNHPVYDKKAVPAAGSDTVTVDVNPDNAGPNLFYVRVVNKAGNPSNPVTYTFYVRPRPGLDGPGDVTGDGKADILAVDGNGDLRVYPADATGDVDAWMPAATDNGRPAPAGYFKNALIAHSTDWYPGDGITDLIARMPDGKLYVYQGDGNGRFDISRRTEILLPTGAPDPATLSQIVVAQDVNGDNSEDIFATAGDTFWVLTGYSGATITEARQLSATSWTKRDIINIRDVTGDGVPDLVYRDDSTPDRGLALRRGKPGTNGGADINSLALAVNSADGKDLTYGTTGWDSTTWPLLRGTPDVNGDGIPDLYLTRNDGTLHLYYGGRTAIGNGWRVEEDDWATARTLG</sequence>
<dbReference type="Pfam" id="PF13517">
    <property type="entry name" value="FG-GAP_3"/>
    <property type="match status" value="1"/>
</dbReference>
<dbReference type="RefSeq" id="WP_344151736.1">
    <property type="nucleotide sequence ID" value="NZ_BAAABV010000005.1"/>
</dbReference>
<evidence type="ECO:0000313" key="4">
    <source>
        <dbReference type="Proteomes" id="UP001501867"/>
    </source>
</evidence>
<evidence type="ECO:0000313" key="3">
    <source>
        <dbReference type="EMBL" id="GAA0270866.1"/>
    </source>
</evidence>
<dbReference type="Proteomes" id="UP001501867">
    <property type="component" value="Unassembled WGS sequence"/>
</dbReference>
<proteinExistence type="predicted"/>
<evidence type="ECO:0000256" key="1">
    <source>
        <dbReference type="ARBA" id="ARBA00022729"/>
    </source>
</evidence>
<reference evidence="4" key="1">
    <citation type="journal article" date="2019" name="Int. J. Syst. Evol. Microbiol.">
        <title>The Global Catalogue of Microorganisms (GCM) 10K type strain sequencing project: providing services to taxonomists for standard genome sequencing and annotation.</title>
        <authorList>
            <consortium name="The Broad Institute Genomics Platform"/>
            <consortium name="The Broad Institute Genome Sequencing Center for Infectious Disease"/>
            <person name="Wu L."/>
            <person name="Ma J."/>
        </authorList>
    </citation>
    <scope>NUCLEOTIDE SEQUENCE [LARGE SCALE GENOMIC DNA]</scope>
    <source>
        <strain evidence="4">JCM 4505</strain>
    </source>
</reference>
<name>A0ABN0V1M6_9ACTN</name>
<comment type="caution">
    <text evidence="3">The sequence shown here is derived from an EMBL/GenBank/DDBJ whole genome shotgun (WGS) entry which is preliminary data.</text>
</comment>
<dbReference type="SUPFAM" id="SSF69318">
    <property type="entry name" value="Integrin alpha N-terminal domain"/>
    <property type="match status" value="1"/>
</dbReference>
<evidence type="ECO:0000256" key="2">
    <source>
        <dbReference type="SAM" id="MobiDB-lite"/>
    </source>
</evidence>